<dbReference type="VEuPathDB" id="FungiDB:PC9H_009778"/>
<feature type="region of interest" description="Disordered" evidence="1">
    <location>
        <begin position="478"/>
        <end position="583"/>
    </location>
</feature>
<feature type="region of interest" description="Disordered" evidence="1">
    <location>
        <begin position="357"/>
        <end position="385"/>
    </location>
</feature>
<name>A0A8H6ZRB5_PLEOS</name>
<feature type="region of interest" description="Disordered" evidence="1">
    <location>
        <begin position="305"/>
        <end position="326"/>
    </location>
</feature>
<feature type="region of interest" description="Disordered" evidence="1">
    <location>
        <begin position="600"/>
        <end position="622"/>
    </location>
</feature>
<feature type="compositionally biased region" description="Low complexity" evidence="1">
    <location>
        <begin position="207"/>
        <end position="216"/>
    </location>
</feature>
<gene>
    <name evidence="2" type="ORF">PC9H_009778</name>
</gene>
<evidence type="ECO:0000313" key="3">
    <source>
        <dbReference type="Proteomes" id="UP000623687"/>
    </source>
</evidence>
<evidence type="ECO:0000313" key="2">
    <source>
        <dbReference type="EMBL" id="KAF7424471.1"/>
    </source>
</evidence>
<dbReference type="AlphaFoldDB" id="A0A8H6ZRB5"/>
<feature type="compositionally biased region" description="Polar residues" evidence="1">
    <location>
        <begin position="520"/>
        <end position="565"/>
    </location>
</feature>
<feature type="compositionally biased region" description="Basic residues" evidence="1">
    <location>
        <begin position="254"/>
        <end position="267"/>
    </location>
</feature>
<keyword evidence="3" id="KW-1185">Reference proteome</keyword>
<accession>A0A8H6ZRB5</accession>
<dbReference type="Proteomes" id="UP000623687">
    <property type="component" value="Unassembled WGS sequence"/>
</dbReference>
<feature type="compositionally biased region" description="Polar residues" evidence="1">
    <location>
        <begin position="107"/>
        <end position="158"/>
    </location>
</feature>
<dbReference type="GeneID" id="59379596"/>
<dbReference type="OrthoDB" id="2163387at2759"/>
<reference evidence="2" key="1">
    <citation type="submission" date="2019-07" db="EMBL/GenBank/DDBJ databases">
        <authorList>
            <person name="Palmer J.M."/>
        </authorList>
    </citation>
    <scope>NUCLEOTIDE SEQUENCE</scope>
    <source>
        <strain evidence="2">PC9</strain>
    </source>
</reference>
<comment type="caution">
    <text evidence="2">The sequence shown here is derived from an EMBL/GenBank/DDBJ whole genome shotgun (WGS) entry which is preliminary data.</text>
</comment>
<proteinExistence type="predicted"/>
<feature type="region of interest" description="Disordered" evidence="1">
    <location>
        <begin position="88"/>
        <end position="158"/>
    </location>
</feature>
<feature type="compositionally biased region" description="Polar residues" evidence="1">
    <location>
        <begin position="478"/>
        <end position="492"/>
    </location>
</feature>
<feature type="region of interest" description="Disordered" evidence="1">
    <location>
        <begin position="193"/>
        <end position="285"/>
    </location>
</feature>
<dbReference type="EMBL" id="JACETU010000007">
    <property type="protein sequence ID" value="KAF7424471.1"/>
    <property type="molecule type" value="Genomic_DNA"/>
</dbReference>
<feature type="compositionally biased region" description="Low complexity" evidence="1">
    <location>
        <begin position="305"/>
        <end position="325"/>
    </location>
</feature>
<organism evidence="2 3">
    <name type="scientific">Pleurotus ostreatus</name>
    <name type="common">Oyster mushroom</name>
    <name type="synonym">White-rot fungus</name>
    <dbReference type="NCBI Taxonomy" id="5322"/>
    <lineage>
        <taxon>Eukaryota</taxon>
        <taxon>Fungi</taxon>
        <taxon>Dikarya</taxon>
        <taxon>Basidiomycota</taxon>
        <taxon>Agaricomycotina</taxon>
        <taxon>Agaricomycetes</taxon>
        <taxon>Agaricomycetidae</taxon>
        <taxon>Agaricales</taxon>
        <taxon>Pleurotineae</taxon>
        <taxon>Pleurotaceae</taxon>
        <taxon>Pleurotus</taxon>
    </lineage>
</organism>
<sequence>MATPDSSATSPSPPMAYLTQAVLPPHSMKEVGVAQERDDRKKAVQKFKARAEMSSVTRALRARLAYASFKAANNLSHASLRDLEEQSNQLYAPPASRTISAKRKAGATTTSVPTNHYANSSPQSGGLRKSTSGLGSSTQRGNYYPSVNGSGSSTSANIATTSRPYAYPASPASASLQGQSLYTSLLAPPPAKYARTIHNPSDPPMAAPSMALSSPRSRPRDTSTRQNASVKSIAEGTRAHTKGRSGDSKQATPKSKRSPKGKQKRADRRTSGTTNDTDSVDGDGDVDMKAAAALTSLLLHNHRGSASMSAGAGSASSPRSSIDGAASEAGSATSFVHFVHSSGRPVADVLHAPAEGVHYRPHTPVGGASSEPRVSTTPRPDPSDNEAADLMLFLATSPSPARPTTTKDRNTRDLAAFRALGSGTDKPKGRILFPTAAPPGAILEDVSKTSIGSAKPLARGSTGDASFTSSVSSIGSYMGVDTSSSRIVNSTPRSDRPVLNPSPSQLLPPPSLPAPRSAEPTASQPQGAPRAAQSQNPYPTTTSSADFNINEFINASPSPRTSKTAASPFDPSGAPKPNMSLRADVGRKLFEEEQMRLGGGLRKGLSQETIGTPLGASIDLNS</sequence>
<dbReference type="RefSeq" id="XP_036628665.1">
    <property type="nucleotide sequence ID" value="XM_036779276.1"/>
</dbReference>
<protein>
    <submittedName>
        <fullName evidence="2">Uncharacterized protein</fullName>
    </submittedName>
</protein>
<evidence type="ECO:0000256" key="1">
    <source>
        <dbReference type="SAM" id="MobiDB-lite"/>
    </source>
</evidence>